<evidence type="ECO:0000256" key="9">
    <source>
        <dbReference type="ARBA" id="ARBA00023004"/>
    </source>
</evidence>
<evidence type="ECO:0000256" key="13">
    <source>
        <dbReference type="SAM" id="Phobius"/>
    </source>
</evidence>
<feature type="transmembrane region" description="Helical" evidence="13">
    <location>
        <begin position="49"/>
        <end position="69"/>
    </location>
</feature>
<dbReference type="Pfam" id="PF00487">
    <property type="entry name" value="FA_desaturase"/>
    <property type="match status" value="1"/>
</dbReference>
<dbReference type="GO" id="GO:0005886">
    <property type="term" value="C:plasma membrane"/>
    <property type="evidence" value="ECO:0007669"/>
    <property type="project" value="UniProtKB-SubCell"/>
</dbReference>
<feature type="transmembrane region" description="Helical" evidence="13">
    <location>
        <begin position="23"/>
        <end position="43"/>
    </location>
</feature>
<dbReference type="PANTHER" id="PTHR38674:SF1">
    <property type="entry name" value="ALKANE 1-MONOOXYGENASE 1"/>
    <property type="match status" value="1"/>
</dbReference>
<dbReference type="EMBL" id="JACHGB010000004">
    <property type="protein sequence ID" value="MBB5272353.1"/>
    <property type="molecule type" value="Genomic_DNA"/>
</dbReference>
<keyword evidence="4" id="KW-0997">Cell inner membrane</keyword>
<evidence type="ECO:0000256" key="6">
    <source>
        <dbReference type="ARBA" id="ARBA00022723"/>
    </source>
</evidence>
<evidence type="ECO:0000256" key="1">
    <source>
        <dbReference type="ARBA" id="ARBA00004429"/>
    </source>
</evidence>
<dbReference type="CDD" id="cd03512">
    <property type="entry name" value="Alkane-hydroxylase"/>
    <property type="match status" value="1"/>
</dbReference>
<keyword evidence="10 15" id="KW-0503">Monooxygenase</keyword>
<dbReference type="GO" id="GO:0046872">
    <property type="term" value="F:metal ion binding"/>
    <property type="evidence" value="ECO:0007669"/>
    <property type="project" value="UniProtKB-KW"/>
</dbReference>
<evidence type="ECO:0000256" key="4">
    <source>
        <dbReference type="ARBA" id="ARBA00022519"/>
    </source>
</evidence>
<feature type="transmembrane region" description="Helical" evidence="13">
    <location>
        <begin position="89"/>
        <end position="113"/>
    </location>
</feature>
<keyword evidence="5 13" id="KW-0812">Transmembrane</keyword>
<comment type="caution">
    <text evidence="15">The sequence shown here is derived from an EMBL/GenBank/DDBJ whole genome shotgun (WGS) entry which is preliminary data.</text>
</comment>
<organism evidence="15 16">
    <name type="scientific">Quisquiliibacterium transsilvanicum</name>
    <dbReference type="NCBI Taxonomy" id="1549638"/>
    <lineage>
        <taxon>Bacteria</taxon>
        <taxon>Pseudomonadati</taxon>
        <taxon>Pseudomonadota</taxon>
        <taxon>Betaproteobacteria</taxon>
        <taxon>Burkholderiales</taxon>
        <taxon>Burkholderiaceae</taxon>
        <taxon>Quisquiliibacterium</taxon>
    </lineage>
</organism>
<name>A0A7W8M905_9BURK</name>
<evidence type="ECO:0000256" key="10">
    <source>
        <dbReference type="ARBA" id="ARBA00023033"/>
    </source>
</evidence>
<evidence type="ECO:0000313" key="15">
    <source>
        <dbReference type="EMBL" id="MBB5272353.1"/>
    </source>
</evidence>
<comment type="subcellular location">
    <subcellularLocation>
        <location evidence="1">Cell inner membrane</location>
        <topology evidence="1">Multi-pass membrane protein</topology>
    </subcellularLocation>
</comment>
<dbReference type="InterPro" id="IPR033885">
    <property type="entry name" value="AlkB/XylM"/>
</dbReference>
<dbReference type="GO" id="GO:0006629">
    <property type="term" value="P:lipid metabolic process"/>
    <property type="evidence" value="ECO:0007669"/>
    <property type="project" value="InterPro"/>
</dbReference>
<evidence type="ECO:0000313" key="16">
    <source>
        <dbReference type="Proteomes" id="UP000532440"/>
    </source>
</evidence>
<reference evidence="15 16" key="1">
    <citation type="submission" date="2020-08" db="EMBL/GenBank/DDBJ databases">
        <title>Genomic Encyclopedia of Type Strains, Phase IV (KMG-IV): sequencing the most valuable type-strain genomes for metagenomic binning, comparative biology and taxonomic classification.</title>
        <authorList>
            <person name="Goeker M."/>
        </authorList>
    </citation>
    <scope>NUCLEOTIDE SEQUENCE [LARGE SCALE GENOMIC DNA]</scope>
    <source>
        <strain evidence="15 16">DSM 29781</strain>
    </source>
</reference>
<comment type="similarity">
    <text evidence="2">Belongs to the fatty acid desaturase type 1 family. AlkB subfamily.</text>
</comment>
<dbReference type="Proteomes" id="UP000532440">
    <property type="component" value="Unassembled WGS sequence"/>
</dbReference>
<keyword evidence="6" id="KW-0479">Metal-binding</keyword>
<dbReference type="RefSeq" id="WP_183967671.1">
    <property type="nucleotide sequence ID" value="NZ_BAABEW010000025.1"/>
</dbReference>
<dbReference type="InterPro" id="IPR005804">
    <property type="entry name" value="FA_desaturase_dom"/>
</dbReference>
<evidence type="ECO:0000256" key="8">
    <source>
        <dbReference type="ARBA" id="ARBA00023002"/>
    </source>
</evidence>
<proteinExistence type="inferred from homology"/>
<protein>
    <submittedName>
        <fullName evidence="15">Alkane 1-monooxygenase</fullName>
        <ecNumber evidence="15">1.14.15.3</ecNumber>
    </submittedName>
</protein>
<evidence type="ECO:0000256" key="3">
    <source>
        <dbReference type="ARBA" id="ARBA00022475"/>
    </source>
</evidence>
<evidence type="ECO:0000256" key="11">
    <source>
        <dbReference type="ARBA" id="ARBA00023136"/>
    </source>
</evidence>
<dbReference type="PANTHER" id="PTHR38674">
    <property type="entry name" value="ALKANE 1-MONOOXYGENASE 1"/>
    <property type="match status" value="1"/>
</dbReference>
<keyword evidence="3" id="KW-1003">Cell membrane</keyword>
<keyword evidence="8 15" id="KW-0560">Oxidoreductase</keyword>
<gene>
    <name evidence="15" type="ORF">HNQ70_002367</name>
</gene>
<evidence type="ECO:0000256" key="5">
    <source>
        <dbReference type="ARBA" id="ARBA00022692"/>
    </source>
</evidence>
<sequence>MPATYFRDDPALGRIEYRDRRRWLWLGSVVNPVIGFTGIGLHLATGNEAFLLTPLAIAYLLGPLLDWWLGEDENNPPEAIVPQLEADPYYRVLTWLAVPLHYVALVGAAWWVGTQALSWWAYLAVAYAAGLGSGLGINTGHELGHKNTRLEQWLAKLVLAVPAYGHFCVEHNRGHHRHVATPEDPASARMGESIYRFALREVPGAMRRAWALERARLARAGRSVWHADNAILQSGAITGALQGGLLAAFGWKLLPFLVIHNLVAWWQLTSANYVEHYGLLRRRLPDGRYERPQPHHSWNANHTYTNLMLFQLERHSDHHANPSRRYQCLRNFPDLPRLPSGYQGMFPIAYLPWLWYRVMDPRLMALEQVAGDLERVNVDPRRREALYRRYGRPPRPPATSSACASR</sequence>
<dbReference type="AlphaFoldDB" id="A0A7W8M905"/>
<dbReference type="GO" id="GO:0004497">
    <property type="term" value="F:monooxygenase activity"/>
    <property type="evidence" value="ECO:0007669"/>
    <property type="project" value="UniProtKB-KW"/>
</dbReference>
<feature type="transmembrane region" description="Helical" evidence="13">
    <location>
        <begin position="119"/>
        <end position="137"/>
    </location>
</feature>
<keyword evidence="9" id="KW-0408">Iron</keyword>
<evidence type="ECO:0000256" key="2">
    <source>
        <dbReference type="ARBA" id="ARBA00010823"/>
    </source>
</evidence>
<evidence type="ECO:0000259" key="14">
    <source>
        <dbReference type="Pfam" id="PF00487"/>
    </source>
</evidence>
<keyword evidence="16" id="KW-1185">Reference proteome</keyword>
<feature type="domain" description="Fatty acid desaturase" evidence="14">
    <location>
        <begin position="118"/>
        <end position="330"/>
    </location>
</feature>
<keyword evidence="7 13" id="KW-1133">Transmembrane helix</keyword>
<evidence type="ECO:0000256" key="12">
    <source>
        <dbReference type="SAM" id="MobiDB-lite"/>
    </source>
</evidence>
<keyword evidence="11 13" id="KW-0472">Membrane</keyword>
<feature type="region of interest" description="Disordered" evidence="12">
    <location>
        <begin position="387"/>
        <end position="406"/>
    </location>
</feature>
<evidence type="ECO:0000256" key="7">
    <source>
        <dbReference type="ARBA" id="ARBA00022989"/>
    </source>
</evidence>
<dbReference type="EC" id="1.14.15.3" evidence="15"/>
<accession>A0A7W8M905</accession>